<reference evidence="1 2" key="2">
    <citation type="submission" date="2019-01" db="EMBL/GenBank/DDBJ databases">
        <title>The Pseudomonas aeruginosa pan-genome provides new insights on its population structure, horizontal gene transfer and pathogenicity.</title>
        <authorList>
            <person name="Freschi L."/>
            <person name="Vincent A.T."/>
            <person name="Jeukens J."/>
            <person name="Emond-Rheault J.-G."/>
            <person name="Kukavica-Ibrulj I."/>
            <person name="Dupont M.-J."/>
            <person name="Charette S.J."/>
            <person name="Boyle B."/>
            <person name="Levesque R.C."/>
        </authorList>
    </citation>
    <scope>NUCLEOTIDE SEQUENCE [LARGE SCALE GENOMIC DNA]</scope>
    <source>
        <strain evidence="1 2">PA-W36</strain>
    </source>
</reference>
<dbReference type="EMBL" id="NSNE01000048">
    <property type="protein sequence ID" value="RPM00703.1"/>
    <property type="molecule type" value="Genomic_DNA"/>
</dbReference>
<evidence type="ECO:0000313" key="1">
    <source>
        <dbReference type="EMBL" id="RPM00703.1"/>
    </source>
</evidence>
<sequence>MSQNNAAFLHMTADTLGKSLLQGLIQEIRILPDVWQKLSEAKQTDVIERLEQQVRNAATIAVHTIAGAERETVYGKLESIAAKDKMKAVIVVNHSSPNKHDLLDAVNEDCLLIIGGAAEFLDGMKDVKADPDQNPLDLNGGDGDMEDPGAWGGMQPADDSDVVDAEFQELPQLTVERFAGHTLGEIAIGVATKKDVFDAAWLQSRFALTTEEAERVVLQLLDQGVIVLEQENEESRELNTYRVVKKPGDIALDLE</sequence>
<dbReference type="AlphaFoldDB" id="A0A485ITI8"/>
<keyword evidence="1" id="KW-0132">Cell division</keyword>
<organism evidence="1 2">
    <name type="scientific">Pseudomonas aeruginosa</name>
    <dbReference type="NCBI Taxonomy" id="287"/>
    <lineage>
        <taxon>Bacteria</taxon>
        <taxon>Pseudomonadati</taxon>
        <taxon>Pseudomonadota</taxon>
        <taxon>Gammaproteobacteria</taxon>
        <taxon>Pseudomonadales</taxon>
        <taxon>Pseudomonadaceae</taxon>
        <taxon>Pseudomonas</taxon>
    </lineage>
</organism>
<dbReference type="GO" id="GO:0051301">
    <property type="term" value="P:cell division"/>
    <property type="evidence" value="ECO:0007669"/>
    <property type="project" value="UniProtKB-KW"/>
</dbReference>
<accession>A0A485ITI8</accession>
<reference evidence="1 2" key="1">
    <citation type="submission" date="2017-08" db="EMBL/GenBank/DDBJ databases">
        <authorList>
            <person name="Feschi L."/>
            <person name="Jeukens J."/>
            <person name="Emond-Rheault J.-G."/>
            <person name="Kukavica-Ibrulj I."/>
            <person name="Boyle B."/>
            <person name="Levesque R.C."/>
        </authorList>
    </citation>
    <scope>NUCLEOTIDE SEQUENCE [LARGE SCALE GENOMIC DNA]</scope>
    <source>
        <strain evidence="1 2">PA-W36</strain>
    </source>
</reference>
<dbReference type="RefSeq" id="WP_023109480.1">
    <property type="nucleotide sequence ID" value="NZ_CAADJR010000002.1"/>
</dbReference>
<gene>
    <name evidence="1" type="ORF">IPC1295_33575</name>
</gene>
<keyword evidence="1" id="KW-0131">Cell cycle</keyword>
<protein>
    <submittedName>
        <fullName evidence="1">Cell division protein FtsK</fullName>
    </submittedName>
</protein>
<name>A0A485ITI8_PSEAI</name>
<proteinExistence type="predicted"/>
<comment type="caution">
    <text evidence="1">The sequence shown here is derived from an EMBL/GenBank/DDBJ whole genome shotgun (WGS) entry which is preliminary data.</text>
</comment>
<evidence type="ECO:0000313" key="2">
    <source>
        <dbReference type="Proteomes" id="UP000284767"/>
    </source>
</evidence>
<dbReference type="Proteomes" id="UP000284767">
    <property type="component" value="Unassembled WGS sequence"/>
</dbReference>